<dbReference type="AlphaFoldDB" id="A0A1E5H1W4"/>
<keyword evidence="1" id="KW-1133">Transmembrane helix</keyword>
<reference evidence="3" key="1">
    <citation type="submission" date="2016-09" db="EMBL/GenBank/DDBJ databases">
        <authorList>
            <person name="Gulvik C.A."/>
        </authorList>
    </citation>
    <scope>NUCLEOTIDE SEQUENCE [LARGE SCALE GENOMIC DNA]</scope>
    <source>
        <strain evidence="3">LMG 26306</strain>
    </source>
</reference>
<accession>A0A1E5H1W4</accession>
<dbReference type="EMBL" id="MIKB01000002">
    <property type="protein sequence ID" value="OEG18874.1"/>
    <property type="molecule type" value="Genomic_DNA"/>
</dbReference>
<keyword evidence="1" id="KW-0812">Transmembrane</keyword>
<keyword evidence="3" id="KW-1185">Reference proteome</keyword>
<evidence type="ECO:0000313" key="2">
    <source>
        <dbReference type="EMBL" id="OEG18874.1"/>
    </source>
</evidence>
<proteinExistence type="predicted"/>
<protein>
    <submittedName>
        <fullName evidence="2">Uncharacterized protein</fullName>
    </submittedName>
</protein>
<comment type="caution">
    <text evidence="2">The sequence shown here is derived from an EMBL/GenBank/DDBJ whole genome shotgun (WGS) entry which is preliminary data.</text>
</comment>
<evidence type="ECO:0000256" key="1">
    <source>
        <dbReference type="SAM" id="Phobius"/>
    </source>
</evidence>
<gene>
    <name evidence="2" type="ORF">BCR23_13115</name>
</gene>
<feature type="transmembrane region" description="Helical" evidence="1">
    <location>
        <begin position="7"/>
        <end position="29"/>
    </location>
</feature>
<dbReference type="Proteomes" id="UP000094764">
    <property type="component" value="Unassembled WGS sequence"/>
</dbReference>
<name>A0A1E5H1W4_9ENTE</name>
<organism evidence="2 3">
    <name type="scientific">Enterococcus quebecensis</name>
    <dbReference type="NCBI Taxonomy" id="903983"/>
    <lineage>
        <taxon>Bacteria</taxon>
        <taxon>Bacillati</taxon>
        <taxon>Bacillota</taxon>
        <taxon>Bacilli</taxon>
        <taxon>Lactobacillales</taxon>
        <taxon>Enterococcaceae</taxon>
        <taxon>Enterococcus</taxon>
    </lineage>
</organism>
<evidence type="ECO:0000313" key="3">
    <source>
        <dbReference type="Proteomes" id="UP000094764"/>
    </source>
</evidence>
<sequence length="69" mass="7923">MKKIKGFLVSSFGINSIICFLMLCLGFIIDNRMNNSGYESAVYFNEGYWDDTLNEVGIVFSFSTFFYTC</sequence>
<keyword evidence="1" id="KW-0472">Membrane</keyword>